<dbReference type="OrthoDB" id="245989at2759"/>
<keyword evidence="3" id="KW-0342">GTP-binding</keyword>
<evidence type="ECO:0000313" key="6">
    <source>
        <dbReference type="Proteomes" id="UP001149090"/>
    </source>
</evidence>
<dbReference type="Pfam" id="PF00071">
    <property type="entry name" value="Ras"/>
    <property type="match status" value="1"/>
</dbReference>
<dbReference type="GO" id="GO:0005770">
    <property type="term" value="C:late endosome"/>
    <property type="evidence" value="ECO:0007669"/>
    <property type="project" value="TreeGrafter"/>
</dbReference>
<organism evidence="5 6">
    <name type="scientific">Anaeramoeba ignava</name>
    <name type="common">Anaerobic marine amoeba</name>
    <dbReference type="NCBI Taxonomy" id="1746090"/>
    <lineage>
        <taxon>Eukaryota</taxon>
        <taxon>Metamonada</taxon>
        <taxon>Anaeramoebidae</taxon>
        <taxon>Anaeramoeba</taxon>
    </lineage>
</organism>
<evidence type="ECO:0000256" key="2">
    <source>
        <dbReference type="ARBA" id="ARBA00022741"/>
    </source>
</evidence>
<dbReference type="NCBIfam" id="TIGR00231">
    <property type="entry name" value="small_GTP"/>
    <property type="match status" value="1"/>
</dbReference>
<dbReference type="FunFam" id="3.40.50.300:FF:001447">
    <property type="entry name" value="Ras-related protein Rab-1B"/>
    <property type="match status" value="1"/>
</dbReference>
<evidence type="ECO:0000313" key="5">
    <source>
        <dbReference type="EMBL" id="KAJ5070169.1"/>
    </source>
</evidence>
<dbReference type="PRINTS" id="PR00449">
    <property type="entry name" value="RASTRNSFRMNG"/>
</dbReference>
<dbReference type="AlphaFoldDB" id="A0A9Q0R8Y2"/>
<dbReference type="InterPro" id="IPR027417">
    <property type="entry name" value="P-loop_NTPase"/>
</dbReference>
<dbReference type="SMART" id="SM00173">
    <property type="entry name" value="RAS"/>
    <property type="match status" value="1"/>
</dbReference>
<dbReference type="SMART" id="SM00176">
    <property type="entry name" value="RAN"/>
    <property type="match status" value="1"/>
</dbReference>
<keyword evidence="6" id="KW-1185">Reference proteome</keyword>
<dbReference type="EMBL" id="JAPDFW010000098">
    <property type="protein sequence ID" value="KAJ5070169.1"/>
    <property type="molecule type" value="Genomic_DNA"/>
</dbReference>
<reference evidence="5" key="1">
    <citation type="submission" date="2022-10" db="EMBL/GenBank/DDBJ databases">
        <title>Novel sulphate-reducing endosymbionts in the free-living metamonad Anaeramoeba.</title>
        <authorList>
            <person name="Jerlstrom-Hultqvist J."/>
            <person name="Cepicka I."/>
            <person name="Gallot-Lavallee L."/>
            <person name="Salas-Leiva D."/>
            <person name="Curtis B.A."/>
            <person name="Zahonova K."/>
            <person name="Pipaliya S."/>
            <person name="Dacks J."/>
            <person name="Roger A.J."/>
        </authorList>
    </citation>
    <scope>NUCLEOTIDE SEQUENCE</scope>
    <source>
        <strain evidence="5">BMAN</strain>
    </source>
</reference>
<proteinExistence type="inferred from homology"/>
<protein>
    <submittedName>
        <fullName evidence="5">Ras-related protein rab-32</fullName>
    </submittedName>
</protein>
<evidence type="ECO:0000256" key="4">
    <source>
        <dbReference type="SAM" id="MobiDB-lite"/>
    </source>
</evidence>
<dbReference type="SMART" id="SM00175">
    <property type="entry name" value="RAB"/>
    <property type="match status" value="1"/>
</dbReference>
<dbReference type="GO" id="GO:0005525">
    <property type="term" value="F:GTP binding"/>
    <property type="evidence" value="ECO:0007669"/>
    <property type="project" value="UniProtKB-KW"/>
</dbReference>
<dbReference type="PANTHER" id="PTHR47981">
    <property type="entry name" value="RAB FAMILY"/>
    <property type="match status" value="1"/>
</dbReference>
<feature type="region of interest" description="Disordered" evidence="4">
    <location>
        <begin position="186"/>
        <end position="212"/>
    </location>
</feature>
<sequence>MEFLYKVIVIGDPGVGKTSFVKRLTGEKFDIHEKNTIGVDFRMKTTQINENTIQIQYWDIAGNPNFRSVTSQFYRGASGAFVVFDVNKRKTFENVKFWKNELDEKTQLNGEKIPAVLLGNKCDLKNKVLVDLQEYAQKNDFLAYFSISAKNQIKIQESGASLTNVIVQNFDNAIHKIPLNLCDPKSSKFKSKSKSNSKSNSNSNSNSKSNCC</sequence>
<comment type="similarity">
    <text evidence="1">Belongs to the small GTPase superfamily. Rab family.</text>
</comment>
<dbReference type="GO" id="GO:0003924">
    <property type="term" value="F:GTPase activity"/>
    <property type="evidence" value="ECO:0007669"/>
    <property type="project" value="InterPro"/>
</dbReference>
<dbReference type="GO" id="GO:0090385">
    <property type="term" value="P:phagosome-lysosome fusion"/>
    <property type="evidence" value="ECO:0007669"/>
    <property type="project" value="TreeGrafter"/>
</dbReference>
<dbReference type="InterPro" id="IPR005225">
    <property type="entry name" value="Small_GTP-bd"/>
</dbReference>
<dbReference type="SUPFAM" id="SSF52540">
    <property type="entry name" value="P-loop containing nucleoside triphosphate hydrolases"/>
    <property type="match status" value="1"/>
</dbReference>
<dbReference type="PANTHER" id="PTHR47981:SF39">
    <property type="entry name" value="RAS-RELATED PROTEIN RAB"/>
    <property type="match status" value="1"/>
</dbReference>
<dbReference type="Proteomes" id="UP001149090">
    <property type="component" value="Unassembled WGS sequence"/>
</dbReference>
<feature type="compositionally biased region" description="Low complexity" evidence="4">
    <location>
        <begin position="196"/>
        <end position="212"/>
    </location>
</feature>
<comment type="caution">
    <text evidence="5">The sequence shown here is derived from an EMBL/GenBank/DDBJ whole genome shotgun (WGS) entry which is preliminary data.</text>
</comment>
<dbReference type="GO" id="GO:0005764">
    <property type="term" value="C:lysosome"/>
    <property type="evidence" value="ECO:0007669"/>
    <property type="project" value="TreeGrafter"/>
</dbReference>
<evidence type="ECO:0000256" key="1">
    <source>
        <dbReference type="ARBA" id="ARBA00006270"/>
    </source>
</evidence>
<accession>A0A9Q0R8Y2</accession>
<dbReference type="InterPro" id="IPR001806">
    <property type="entry name" value="Small_GTPase"/>
</dbReference>
<keyword evidence="2" id="KW-0547">Nucleotide-binding</keyword>
<name>A0A9Q0R8Y2_ANAIG</name>
<dbReference type="GO" id="GO:0008333">
    <property type="term" value="P:endosome to lysosome transport"/>
    <property type="evidence" value="ECO:0007669"/>
    <property type="project" value="TreeGrafter"/>
</dbReference>
<dbReference type="SMART" id="SM00174">
    <property type="entry name" value="RHO"/>
    <property type="match status" value="1"/>
</dbReference>
<gene>
    <name evidence="5" type="ORF">M0811_11198</name>
</gene>
<dbReference type="Gene3D" id="3.40.50.300">
    <property type="entry name" value="P-loop containing nucleotide triphosphate hydrolases"/>
    <property type="match status" value="1"/>
</dbReference>
<dbReference type="PROSITE" id="PS51421">
    <property type="entry name" value="RAS"/>
    <property type="match status" value="1"/>
</dbReference>
<dbReference type="PROSITE" id="PS51419">
    <property type="entry name" value="RAB"/>
    <property type="match status" value="1"/>
</dbReference>
<evidence type="ECO:0000256" key="3">
    <source>
        <dbReference type="ARBA" id="ARBA00023134"/>
    </source>
</evidence>
<dbReference type="GO" id="GO:0045335">
    <property type="term" value="C:phagocytic vesicle"/>
    <property type="evidence" value="ECO:0007669"/>
    <property type="project" value="TreeGrafter"/>
</dbReference>